<evidence type="ECO:0000256" key="3">
    <source>
        <dbReference type="ARBA" id="ARBA00007870"/>
    </source>
</evidence>
<dbReference type="InterPro" id="IPR003710">
    <property type="entry name" value="ApbA"/>
</dbReference>
<comment type="similarity">
    <text evidence="3 11">Belongs to the ketopantoate reductase family.</text>
</comment>
<evidence type="ECO:0000256" key="5">
    <source>
        <dbReference type="ARBA" id="ARBA00019465"/>
    </source>
</evidence>
<dbReference type="Gene3D" id="1.10.1040.10">
    <property type="entry name" value="N-(1-d-carboxylethyl)-l-norvaline Dehydrogenase, domain 2"/>
    <property type="match status" value="1"/>
</dbReference>
<organism evidence="14 15">
    <name type="scientific">Halobacillus karajensis</name>
    <dbReference type="NCBI Taxonomy" id="195088"/>
    <lineage>
        <taxon>Bacteria</taxon>
        <taxon>Bacillati</taxon>
        <taxon>Bacillota</taxon>
        <taxon>Bacilli</taxon>
        <taxon>Bacillales</taxon>
        <taxon>Bacillaceae</taxon>
        <taxon>Halobacillus</taxon>
    </lineage>
</organism>
<evidence type="ECO:0000256" key="1">
    <source>
        <dbReference type="ARBA" id="ARBA00002919"/>
    </source>
</evidence>
<dbReference type="GO" id="GO:0005737">
    <property type="term" value="C:cytoplasm"/>
    <property type="evidence" value="ECO:0007669"/>
    <property type="project" value="TreeGrafter"/>
</dbReference>
<dbReference type="InterPro" id="IPR036291">
    <property type="entry name" value="NAD(P)-bd_dom_sf"/>
</dbReference>
<dbReference type="AlphaFoldDB" id="A0A024P3W3"/>
<dbReference type="GO" id="GO:0008677">
    <property type="term" value="F:2-dehydropantoate 2-reductase activity"/>
    <property type="evidence" value="ECO:0007669"/>
    <property type="project" value="UniProtKB-EC"/>
</dbReference>
<dbReference type="EMBL" id="CCDI010000001">
    <property type="protein sequence ID" value="CDQ22312.1"/>
    <property type="molecule type" value="Genomic_DNA"/>
</dbReference>
<evidence type="ECO:0000256" key="9">
    <source>
        <dbReference type="ARBA" id="ARBA00032024"/>
    </source>
</evidence>
<dbReference type="EC" id="1.1.1.169" evidence="4 11"/>
<evidence type="ECO:0000256" key="4">
    <source>
        <dbReference type="ARBA" id="ARBA00013014"/>
    </source>
</evidence>
<feature type="domain" description="Ketopantoate reductase N-terminal" evidence="12">
    <location>
        <begin position="3"/>
        <end position="142"/>
    </location>
</feature>
<proteinExistence type="inferred from homology"/>
<reference evidence="15" key="1">
    <citation type="submission" date="2014-03" db="EMBL/GenBank/DDBJ databases">
        <authorList>
            <person name="Urmite Genomes U."/>
        </authorList>
    </citation>
    <scope>NUCLEOTIDE SEQUENCE [LARGE SCALE GENOMIC DNA]</scope>
    <source>
        <strain evidence="15">HD-03</strain>
    </source>
</reference>
<sequence length="294" mass="32952">MKIGIIGAGSIGLLTGAYLGENHEIHMFVRNERQKQILKTEGIVCDGLPSPTSVHAHMHTTVHEGFDLWIVTVKQHSLPALLAEQLPKDAPYLFLQNGMGHLAKIQETNLSSYVGVVEHGALATADNKVSHTGKGNIQLAAFTHVEEHGVQPLAETLHRRDFPFIPQEDYERMLKNKIVINTVINSLTALFFQPNHSILTNPSMRELAYSLCEEACTVLGMSIEKEWERVKQIAEITGENQSSMLKDLLENRLTEIDSISGYVLRKSKGPLPYHQFVVRAIHALEYERGLRRYG</sequence>
<keyword evidence="8 11" id="KW-0560">Oxidoreductase</keyword>
<keyword evidence="6 11" id="KW-0566">Pantothenate biosynthesis</keyword>
<dbReference type="InterPro" id="IPR013328">
    <property type="entry name" value="6PGD_dom2"/>
</dbReference>
<keyword evidence="15" id="KW-1185">Reference proteome</keyword>
<gene>
    <name evidence="14" type="primary">panE_1</name>
    <name evidence="14" type="ORF">BN983_00519</name>
</gene>
<evidence type="ECO:0000313" key="15">
    <source>
        <dbReference type="Proteomes" id="UP000028868"/>
    </source>
</evidence>
<evidence type="ECO:0000313" key="14">
    <source>
        <dbReference type="EMBL" id="CDQ22312.1"/>
    </source>
</evidence>
<evidence type="ECO:0000256" key="6">
    <source>
        <dbReference type="ARBA" id="ARBA00022655"/>
    </source>
</evidence>
<feature type="domain" description="Ketopantoate reductase C-terminal" evidence="13">
    <location>
        <begin position="173"/>
        <end position="285"/>
    </location>
</feature>
<comment type="function">
    <text evidence="1 11">Catalyzes the NADPH-dependent reduction of ketopantoate into pantoic acid.</text>
</comment>
<evidence type="ECO:0000256" key="11">
    <source>
        <dbReference type="RuleBase" id="RU362068"/>
    </source>
</evidence>
<dbReference type="UniPathway" id="UPA00028">
    <property type="reaction ID" value="UER00004"/>
</dbReference>
<dbReference type="PANTHER" id="PTHR43765:SF2">
    <property type="entry name" value="2-DEHYDROPANTOATE 2-REDUCTASE"/>
    <property type="match status" value="1"/>
</dbReference>
<dbReference type="InterPro" id="IPR008927">
    <property type="entry name" value="6-PGluconate_DH-like_C_sf"/>
</dbReference>
<comment type="caution">
    <text evidence="14">The sequence shown here is derived from an EMBL/GenBank/DDBJ whole genome shotgun (WGS) entry which is preliminary data.</text>
</comment>
<dbReference type="NCBIfam" id="TIGR00745">
    <property type="entry name" value="apbA_panE"/>
    <property type="match status" value="1"/>
</dbReference>
<evidence type="ECO:0000259" key="13">
    <source>
        <dbReference type="Pfam" id="PF08546"/>
    </source>
</evidence>
<dbReference type="RefSeq" id="WP_035505547.1">
    <property type="nucleotide sequence ID" value="NZ_CCDH010000002.1"/>
</dbReference>
<dbReference type="GO" id="GO:0050661">
    <property type="term" value="F:NADP binding"/>
    <property type="evidence" value="ECO:0007669"/>
    <property type="project" value="TreeGrafter"/>
</dbReference>
<keyword evidence="7 11" id="KW-0521">NADP</keyword>
<evidence type="ECO:0000259" key="12">
    <source>
        <dbReference type="Pfam" id="PF02558"/>
    </source>
</evidence>
<dbReference type="GO" id="GO:0015940">
    <property type="term" value="P:pantothenate biosynthetic process"/>
    <property type="evidence" value="ECO:0007669"/>
    <property type="project" value="UniProtKB-UniPathway"/>
</dbReference>
<dbReference type="PANTHER" id="PTHR43765">
    <property type="entry name" value="2-DEHYDROPANTOATE 2-REDUCTASE-RELATED"/>
    <property type="match status" value="1"/>
</dbReference>
<dbReference type="Proteomes" id="UP000028868">
    <property type="component" value="Unassembled WGS sequence"/>
</dbReference>
<evidence type="ECO:0000256" key="10">
    <source>
        <dbReference type="ARBA" id="ARBA00048793"/>
    </source>
</evidence>
<comment type="pathway">
    <text evidence="2 11">Cofactor biosynthesis; (R)-pantothenate biosynthesis; (R)-pantoate from 3-methyl-2-oxobutanoate: step 2/2.</text>
</comment>
<reference evidence="14 15" key="2">
    <citation type="submission" date="2014-05" db="EMBL/GenBank/DDBJ databases">
        <title>Draft genome sequence of Halobacillus karajensis HK-03.</title>
        <authorList>
            <person name="Khelaifia S."/>
            <person name="Croce O."/>
            <person name="Lagier J.C."/>
            <person name="Raoult D."/>
        </authorList>
    </citation>
    <scope>NUCLEOTIDE SEQUENCE [LARGE SCALE GENOMIC DNA]</scope>
    <source>
        <strain evidence="14 15">HD-03</strain>
    </source>
</reference>
<evidence type="ECO:0000256" key="2">
    <source>
        <dbReference type="ARBA" id="ARBA00004994"/>
    </source>
</evidence>
<comment type="catalytic activity">
    <reaction evidence="10 11">
        <text>(R)-pantoate + NADP(+) = 2-dehydropantoate + NADPH + H(+)</text>
        <dbReference type="Rhea" id="RHEA:16233"/>
        <dbReference type="ChEBI" id="CHEBI:11561"/>
        <dbReference type="ChEBI" id="CHEBI:15378"/>
        <dbReference type="ChEBI" id="CHEBI:15980"/>
        <dbReference type="ChEBI" id="CHEBI:57783"/>
        <dbReference type="ChEBI" id="CHEBI:58349"/>
        <dbReference type="EC" id="1.1.1.169"/>
    </reaction>
</comment>
<dbReference type="Pfam" id="PF02558">
    <property type="entry name" value="ApbA"/>
    <property type="match status" value="1"/>
</dbReference>
<accession>A0A024P3W3</accession>
<protein>
    <recommendedName>
        <fullName evidence="5 11">2-dehydropantoate 2-reductase</fullName>
        <ecNumber evidence="4 11">1.1.1.169</ecNumber>
    </recommendedName>
    <alternativeName>
        <fullName evidence="9 11">Ketopantoate reductase</fullName>
    </alternativeName>
</protein>
<dbReference type="SUPFAM" id="SSF51735">
    <property type="entry name" value="NAD(P)-binding Rossmann-fold domains"/>
    <property type="match status" value="1"/>
</dbReference>
<dbReference type="InterPro" id="IPR013752">
    <property type="entry name" value="KPA_reductase"/>
</dbReference>
<dbReference type="InterPro" id="IPR013332">
    <property type="entry name" value="KPR_N"/>
</dbReference>
<name>A0A024P3W3_9BACI</name>
<evidence type="ECO:0000256" key="8">
    <source>
        <dbReference type="ARBA" id="ARBA00023002"/>
    </source>
</evidence>
<dbReference type="Gene3D" id="3.40.50.720">
    <property type="entry name" value="NAD(P)-binding Rossmann-like Domain"/>
    <property type="match status" value="1"/>
</dbReference>
<dbReference type="SUPFAM" id="SSF48179">
    <property type="entry name" value="6-phosphogluconate dehydrogenase C-terminal domain-like"/>
    <property type="match status" value="1"/>
</dbReference>
<evidence type="ECO:0000256" key="7">
    <source>
        <dbReference type="ARBA" id="ARBA00022857"/>
    </source>
</evidence>
<dbReference type="Pfam" id="PF08546">
    <property type="entry name" value="ApbA_C"/>
    <property type="match status" value="1"/>
</dbReference>
<dbReference type="InterPro" id="IPR050838">
    <property type="entry name" value="Ketopantoate_reductase"/>
</dbReference>